<dbReference type="Proteomes" id="UP001165960">
    <property type="component" value="Unassembled WGS sequence"/>
</dbReference>
<proteinExistence type="predicted"/>
<name>A0ACC2TNB9_9FUNG</name>
<evidence type="ECO:0000313" key="2">
    <source>
        <dbReference type="Proteomes" id="UP001165960"/>
    </source>
</evidence>
<sequence length="94" mass="10599">MKSWHSSTPCWVDLGLPWYACSAQSVAGYTSTYYVLPEFASFGRSITHNKVFGWMVAVDSLCWPDRGQFANLSLYLVQRWVLLLVFLTSSAGKP</sequence>
<gene>
    <name evidence="1" type="ORF">DSO57_1030012</name>
</gene>
<accession>A0ACC2TNB9</accession>
<evidence type="ECO:0000313" key="1">
    <source>
        <dbReference type="EMBL" id="KAJ9076038.1"/>
    </source>
</evidence>
<dbReference type="EMBL" id="QTSX02002332">
    <property type="protein sequence ID" value="KAJ9076038.1"/>
    <property type="molecule type" value="Genomic_DNA"/>
</dbReference>
<organism evidence="1 2">
    <name type="scientific">Entomophthora muscae</name>
    <dbReference type="NCBI Taxonomy" id="34485"/>
    <lineage>
        <taxon>Eukaryota</taxon>
        <taxon>Fungi</taxon>
        <taxon>Fungi incertae sedis</taxon>
        <taxon>Zoopagomycota</taxon>
        <taxon>Entomophthoromycotina</taxon>
        <taxon>Entomophthoromycetes</taxon>
        <taxon>Entomophthorales</taxon>
        <taxon>Entomophthoraceae</taxon>
        <taxon>Entomophthora</taxon>
    </lineage>
</organism>
<comment type="caution">
    <text evidence="1">The sequence shown here is derived from an EMBL/GenBank/DDBJ whole genome shotgun (WGS) entry which is preliminary data.</text>
</comment>
<keyword evidence="2" id="KW-1185">Reference proteome</keyword>
<protein>
    <submittedName>
        <fullName evidence="1">Uncharacterized protein</fullName>
    </submittedName>
</protein>
<reference evidence="1" key="1">
    <citation type="submission" date="2022-04" db="EMBL/GenBank/DDBJ databases">
        <title>Genome of the entomopathogenic fungus Entomophthora muscae.</title>
        <authorList>
            <person name="Elya C."/>
            <person name="Lovett B.R."/>
            <person name="Lee E."/>
            <person name="Macias A.M."/>
            <person name="Hajek A.E."/>
            <person name="De Bivort B.L."/>
            <person name="Kasson M.T."/>
            <person name="De Fine Licht H.H."/>
            <person name="Stajich J.E."/>
        </authorList>
    </citation>
    <scope>NUCLEOTIDE SEQUENCE</scope>
    <source>
        <strain evidence="1">Berkeley</strain>
    </source>
</reference>